<dbReference type="RefSeq" id="WP_150444984.1">
    <property type="nucleotide sequence ID" value="NZ_VYQE01000002.1"/>
</dbReference>
<dbReference type="PANTHER" id="PTHR12110">
    <property type="entry name" value="HYDROXYPYRUVATE ISOMERASE"/>
    <property type="match status" value="1"/>
</dbReference>
<comment type="caution">
    <text evidence="2">The sequence shown here is derived from an EMBL/GenBank/DDBJ whole genome shotgun (WGS) entry which is preliminary data.</text>
</comment>
<name>A0A5J5GMD3_9RHOB</name>
<proteinExistence type="predicted"/>
<protein>
    <submittedName>
        <fullName evidence="2">Sugar phosphate isomerase/epimerase</fullName>
    </submittedName>
</protein>
<reference evidence="2 3" key="1">
    <citation type="submission" date="2019-09" db="EMBL/GenBank/DDBJ databases">
        <authorList>
            <person name="Park J.-S."/>
            <person name="Choi H.-J."/>
        </authorList>
    </citation>
    <scope>NUCLEOTIDE SEQUENCE [LARGE SCALE GENOMIC DNA]</scope>
    <source>
        <strain evidence="2 3">176SS1-4</strain>
    </source>
</reference>
<evidence type="ECO:0000313" key="3">
    <source>
        <dbReference type="Proteomes" id="UP000326554"/>
    </source>
</evidence>
<keyword evidence="2" id="KW-0413">Isomerase</keyword>
<keyword evidence="3" id="KW-1185">Reference proteome</keyword>
<evidence type="ECO:0000313" key="2">
    <source>
        <dbReference type="EMBL" id="KAA9009451.1"/>
    </source>
</evidence>
<accession>A0A5J5GMD3</accession>
<dbReference type="AlphaFoldDB" id="A0A5J5GMD3"/>
<organism evidence="2 3">
    <name type="scientific">Histidinibacterium aquaticum</name>
    <dbReference type="NCBI Taxonomy" id="2613962"/>
    <lineage>
        <taxon>Bacteria</taxon>
        <taxon>Pseudomonadati</taxon>
        <taxon>Pseudomonadota</taxon>
        <taxon>Alphaproteobacteria</taxon>
        <taxon>Rhodobacterales</taxon>
        <taxon>Paracoccaceae</taxon>
        <taxon>Histidinibacterium</taxon>
    </lineage>
</organism>
<dbReference type="Proteomes" id="UP000326554">
    <property type="component" value="Unassembled WGS sequence"/>
</dbReference>
<dbReference type="SUPFAM" id="SSF51658">
    <property type="entry name" value="Xylose isomerase-like"/>
    <property type="match status" value="1"/>
</dbReference>
<dbReference type="InterPro" id="IPR013022">
    <property type="entry name" value="Xyl_isomerase-like_TIM-brl"/>
</dbReference>
<dbReference type="Pfam" id="PF01261">
    <property type="entry name" value="AP_endonuc_2"/>
    <property type="match status" value="1"/>
</dbReference>
<evidence type="ECO:0000259" key="1">
    <source>
        <dbReference type="Pfam" id="PF01261"/>
    </source>
</evidence>
<feature type="domain" description="Xylose isomerase-like TIM barrel" evidence="1">
    <location>
        <begin position="24"/>
        <end position="256"/>
    </location>
</feature>
<dbReference type="PANTHER" id="PTHR12110:SF21">
    <property type="entry name" value="XYLOSE ISOMERASE-LIKE TIM BARREL DOMAIN-CONTAINING PROTEIN"/>
    <property type="match status" value="1"/>
</dbReference>
<dbReference type="GO" id="GO:0016853">
    <property type="term" value="F:isomerase activity"/>
    <property type="evidence" value="ECO:0007669"/>
    <property type="project" value="UniProtKB-KW"/>
</dbReference>
<dbReference type="InterPro" id="IPR050312">
    <property type="entry name" value="IolE/XylAMocC-like"/>
</dbReference>
<gene>
    <name evidence="2" type="ORF">F3S47_09420</name>
</gene>
<dbReference type="EMBL" id="VYQE01000002">
    <property type="protein sequence ID" value="KAA9009451.1"/>
    <property type="molecule type" value="Genomic_DNA"/>
</dbReference>
<sequence length="276" mass="29013">MLELALCNELLHAEGLSLREQAETAKALGYAGLELAPATLDDAPHGMAAERVAEVRETVEAAGIRVTGLHWLLTGYPEASITDRSRWDETREALLGLVDLCAALGGDVLVHGSPGQRVRPQGMGDDALTAHLAEFFSPIAAASERAGVTYCIEPLARTETETITTVAEGAALVEAVGSAAFKTMLDCKAAGLQEPPVADRIREWVPRGVIGHIHANDTNLGAPGMGDDPFPEIIHALTDLGWTGLVGVEPFRTLIDARVTAAVGAATLRACERAVA</sequence>
<dbReference type="Gene3D" id="3.20.20.150">
    <property type="entry name" value="Divalent-metal-dependent TIM barrel enzymes"/>
    <property type="match status" value="1"/>
</dbReference>
<dbReference type="InterPro" id="IPR036237">
    <property type="entry name" value="Xyl_isomerase-like_sf"/>
</dbReference>